<reference evidence="2" key="1">
    <citation type="submission" date="2025-08" db="UniProtKB">
        <authorList>
            <consortium name="Ensembl"/>
        </authorList>
    </citation>
    <scope>IDENTIFICATION</scope>
</reference>
<feature type="chain" id="PRO_5046847283" description="Secreted protein" evidence="1">
    <location>
        <begin position="20"/>
        <end position="95"/>
    </location>
</feature>
<reference evidence="2" key="2">
    <citation type="submission" date="2025-09" db="UniProtKB">
        <authorList>
            <consortium name="Ensembl"/>
        </authorList>
    </citation>
    <scope>IDENTIFICATION</scope>
</reference>
<dbReference type="InParanoid" id="A0A3Q1H4J4"/>
<protein>
    <recommendedName>
        <fullName evidence="4">Secreted protein</fullName>
    </recommendedName>
</protein>
<evidence type="ECO:0008006" key="4">
    <source>
        <dbReference type="Google" id="ProtNLM"/>
    </source>
</evidence>
<feature type="signal peptide" evidence="1">
    <location>
        <begin position="1"/>
        <end position="19"/>
    </location>
</feature>
<dbReference type="AlphaFoldDB" id="A0A3Q1H4J4"/>
<keyword evidence="3" id="KW-1185">Reference proteome</keyword>
<proteinExistence type="predicted"/>
<accession>A0A3Q1H4J4</accession>
<keyword evidence="1" id="KW-0732">Signal</keyword>
<evidence type="ECO:0000313" key="3">
    <source>
        <dbReference type="Proteomes" id="UP000257200"/>
    </source>
</evidence>
<organism evidence="2 3">
    <name type="scientific">Acanthochromis polyacanthus</name>
    <name type="common">spiny chromis</name>
    <dbReference type="NCBI Taxonomy" id="80966"/>
    <lineage>
        <taxon>Eukaryota</taxon>
        <taxon>Metazoa</taxon>
        <taxon>Chordata</taxon>
        <taxon>Craniata</taxon>
        <taxon>Vertebrata</taxon>
        <taxon>Euteleostomi</taxon>
        <taxon>Actinopterygii</taxon>
        <taxon>Neopterygii</taxon>
        <taxon>Teleostei</taxon>
        <taxon>Neoteleostei</taxon>
        <taxon>Acanthomorphata</taxon>
        <taxon>Ovalentaria</taxon>
        <taxon>Pomacentridae</taxon>
        <taxon>Acanthochromis</taxon>
    </lineage>
</organism>
<sequence>MFCFIITLLLFKLSIQTLATSPNRYAAGISGSTANCSYLVEGIRAALSFSQECGMAELLTKSDRLDIQSLCSRVMPSTPHVLLSTSDSTRTVSHQ</sequence>
<evidence type="ECO:0000256" key="1">
    <source>
        <dbReference type="SAM" id="SignalP"/>
    </source>
</evidence>
<dbReference type="Proteomes" id="UP000257200">
    <property type="component" value="Unplaced"/>
</dbReference>
<evidence type="ECO:0000313" key="2">
    <source>
        <dbReference type="Ensembl" id="ENSAPOP00000034702.1"/>
    </source>
</evidence>
<name>A0A3Q1H4J4_9TELE</name>
<dbReference type="Ensembl" id="ENSAPOT00000030728.1">
    <property type="protein sequence ID" value="ENSAPOP00000034702.1"/>
    <property type="gene ID" value="ENSAPOG00000024135.1"/>
</dbReference>